<dbReference type="EMBL" id="CP036263">
    <property type="protein sequence ID" value="QDT01611.1"/>
    <property type="molecule type" value="Genomic_DNA"/>
</dbReference>
<reference evidence="2 3" key="1">
    <citation type="submission" date="2019-02" db="EMBL/GenBank/DDBJ databases">
        <title>Deep-cultivation of Planctomycetes and their phenomic and genomic characterization uncovers novel biology.</title>
        <authorList>
            <person name="Wiegand S."/>
            <person name="Jogler M."/>
            <person name="Boedeker C."/>
            <person name="Pinto D."/>
            <person name="Vollmers J."/>
            <person name="Rivas-Marin E."/>
            <person name="Kohn T."/>
            <person name="Peeters S.H."/>
            <person name="Heuer A."/>
            <person name="Rast P."/>
            <person name="Oberbeckmann S."/>
            <person name="Bunk B."/>
            <person name="Jeske O."/>
            <person name="Meyerdierks A."/>
            <person name="Storesund J.E."/>
            <person name="Kallscheuer N."/>
            <person name="Luecker S."/>
            <person name="Lage O.M."/>
            <person name="Pohl T."/>
            <person name="Merkel B.J."/>
            <person name="Hornburger P."/>
            <person name="Mueller R.-W."/>
            <person name="Bruemmer F."/>
            <person name="Labrenz M."/>
            <person name="Spormann A.M."/>
            <person name="Op den Camp H."/>
            <person name="Overmann J."/>
            <person name="Amann R."/>
            <person name="Jetten M.S.M."/>
            <person name="Mascher T."/>
            <person name="Medema M.H."/>
            <person name="Devos D.P."/>
            <person name="Kaster A.-K."/>
            <person name="Ovreas L."/>
            <person name="Rohde M."/>
            <person name="Galperin M.Y."/>
            <person name="Jogler C."/>
        </authorList>
    </citation>
    <scope>NUCLEOTIDE SEQUENCE [LARGE SCALE GENOMIC DNA]</scope>
    <source>
        <strain evidence="2 3">HG15A2</strain>
    </source>
</reference>
<feature type="transmembrane region" description="Helical" evidence="1">
    <location>
        <begin position="125"/>
        <end position="144"/>
    </location>
</feature>
<feature type="transmembrane region" description="Helical" evidence="1">
    <location>
        <begin position="198"/>
        <end position="226"/>
    </location>
</feature>
<keyword evidence="1" id="KW-0812">Transmembrane</keyword>
<accession>A0A517N398</accession>
<feature type="transmembrane region" description="Helical" evidence="1">
    <location>
        <begin position="238"/>
        <end position="256"/>
    </location>
</feature>
<keyword evidence="1" id="KW-0472">Membrane</keyword>
<protein>
    <submittedName>
        <fullName evidence="2">Uncharacterized protein</fullName>
    </submittedName>
</protein>
<name>A0A517N398_9BACT</name>
<feature type="transmembrane region" description="Helical" evidence="1">
    <location>
        <begin position="156"/>
        <end position="178"/>
    </location>
</feature>
<evidence type="ECO:0000313" key="3">
    <source>
        <dbReference type="Proteomes" id="UP000319852"/>
    </source>
</evidence>
<keyword evidence="1" id="KW-1133">Transmembrane helix</keyword>
<feature type="transmembrane region" description="Helical" evidence="1">
    <location>
        <begin position="22"/>
        <end position="41"/>
    </location>
</feature>
<organism evidence="2 3">
    <name type="scientific">Adhaeretor mobilis</name>
    <dbReference type="NCBI Taxonomy" id="1930276"/>
    <lineage>
        <taxon>Bacteria</taxon>
        <taxon>Pseudomonadati</taxon>
        <taxon>Planctomycetota</taxon>
        <taxon>Planctomycetia</taxon>
        <taxon>Pirellulales</taxon>
        <taxon>Lacipirellulaceae</taxon>
        <taxon>Adhaeretor</taxon>
    </lineage>
</organism>
<evidence type="ECO:0000256" key="1">
    <source>
        <dbReference type="SAM" id="Phobius"/>
    </source>
</evidence>
<evidence type="ECO:0000313" key="2">
    <source>
        <dbReference type="EMBL" id="QDT01611.1"/>
    </source>
</evidence>
<keyword evidence="3" id="KW-1185">Reference proteome</keyword>
<sequence>MSDEYVPIDPVDDDVLPPFRPYLFFSSVAGVAFAVTLLSAIAKRGWNVLSLGIIPWEAPEFAKYIVFVVALGTVGYCVFWRLRGCNFEFEPGHWLLLSSTLPALSRLLSAHAFDFLFRTPVKYTIFGNYFLMANVLAVTFWFASRQIEATPAWRRFFAIILALVALILAISLILWTYTVLAVSAGNPEVPAIFAVIPGYLMVGQLFSSVLAVISVFVILILGILAIRSDFDGFETRHWTHWAGVITWPLIFILPMFT</sequence>
<proteinExistence type="predicted"/>
<dbReference type="KEGG" id="amob:HG15A2_49580"/>
<gene>
    <name evidence="2" type="ORF">HG15A2_49580</name>
</gene>
<feature type="transmembrane region" description="Helical" evidence="1">
    <location>
        <begin position="61"/>
        <end position="82"/>
    </location>
</feature>
<dbReference type="AlphaFoldDB" id="A0A517N398"/>
<dbReference type="Proteomes" id="UP000319852">
    <property type="component" value="Chromosome"/>
</dbReference>